<keyword evidence="1" id="KW-0812">Transmembrane</keyword>
<keyword evidence="3" id="KW-1185">Reference proteome</keyword>
<dbReference type="EMBL" id="LRGC01000001">
    <property type="protein sequence ID" value="KWR57778.1"/>
    <property type="molecule type" value="Genomic_DNA"/>
</dbReference>
<reference evidence="2 3" key="1">
    <citation type="journal article" date="2016" name="BMC Genomics">
        <title>Type VI secretion systems of human gut Bacteroidales segregate into three genetic architectures, two of which are contained on mobile genetic elements.</title>
        <authorList>
            <person name="Coyne M.J."/>
            <person name="Roelofs K.G."/>
            <person name="Comstock L.E."/>
        </authorList>
    </citation>
    <scope>NUCLEOTIDE SEQUENCE [LARGE SCALE GENOMIC DNA]</scope>
    <source>
        <strain evidence="2 3">CL09T03C01</strain>
    </source>
</reference>
<dbReference type="PATRIC" id="fig|46506.5.peg.340"/>
<evidence type="ECO:0000256" key="1">
    <source>
        <dbReference type="SAM" id="Phobius"/>
    </source>
</evidence>
<gene>
    <name evidence="2" type="ORF">AA415_00320</name>
</gene>
<dbReference type="Proteomes" id="UP000056419">
    <property type="component" value="Unassembled WGS sequence"/>
</dbReference>
<keyword evidence="1" id="KW-1133">Transmembrane helix</keyword>
<name>A0A120A470_BACSE</name>
<organism evidence="2 3">
    <name type="scientific">Bacteroides stercoris</name>
    <dbReference type="NCBI Taxonomy" id="46506"/>
    <lineage>
        <taxon>Bacteria</taxon>
        <taxon>Pseudomonadati</taxon>
        <taxon>Bacteroidota</taxon>
        <taxon>Bacteroidia</taxon>
        <taxon>Bacteroidales</taxon>
        <taxon>Bacteroidaceae</taxon>
        <taxon>Bacteroides</taxon>
    </lineage>
</organism>
<evidence type="ECO:0000313" key="2">
    <source>
        <dbReference type="EMBL" id="KWR57778.1"/>
    </source>
</evidence>
<evidence type="ECO:0000313" key="3">
    <source>
        <dbReference type="Proteomes" id="UP000056419"/>
    </source>
</evidence>
<keyword evidence="1" id="KW-0472">Membrane</keyword>
<sequence>MSSVKLIRDPKTDHLLTPENFALLVINYQPIFLLSSTGNFRKNKRKGLLRHTS</sequence>
<proteinExistence type="predicted"/>
<comment type="caution">
    <text evidence="2">The sequence shown here is derived from an EMBL/GenBank/DDBJ whole genome shotgun (WGS) entry which is preliminary data.</text>
</comment>
<feature type="transmembrane region" description="Helical" evidence="1">
    <location>
        <begin position="20"/>
        <end position="40"/>
    </location>
</feature>
<dbReference type="AlphaFoldDB" id="A0A120A470"/>
<protein>
    <submittedName>
        <fullName evidence="2">Uncharacterized protein</fullName>
    </submittedName>
</protein>
<accession>A0A120A470</accession>